<evidence type="ECO:0000313" key="2">
    <source>
        <dbReference type="Proteomes" id="UP000316426"/>
    </source>
</evidence>
<sequence length="112" mass="13019">MSLRLASSAWYVYRMNDCYLVVVSVEGVELIAPEHHHTSLFLLRRCFSMRAGNEACYWALLPCEKAEAIRWLISHQERRTALWLLTESTLDSGAILPDYDQFRVDEPTFSCF</sequence>
<protein>
    <submittedName>
        <fullName evidence="1">Uncharacterized protein</fullName>
    </submittedName>
</protein>
<gene>
    <name evidence="1" type="ORF">Spa11_19300</name>
</gene>
<dbReference type="EMBL" id="CP036349">
    <property type="protein sequence ID" value="QDV73731.1"/>
    <property type="molecule type" value="Genomic_DNA"/>
</dbReference>
<reference evidence="1 2" key="1">
    <citation type="submission" date="2019-02" db="EMBL/GenBank/DDBJ databases">
        <title>Deep-cultivation of Planctomycetes and their phenomic and genomic characterization uncovers novel biology.</title>
        <authorList>
            <person name="Wiegand S."/>
            <person name="Jogler M."/>
            <person name="Boedeker C."/>
            <person name="Pinto D."/>
            <person name="Vollmers J."/>
            <person name="Rivas-Marin E."/>
            <person name="Kohn T."/>
            <person name="Peeters S.H."/>
            <person name="Heuer A."/>
            <person name="Rast P."/>
            <person name="Oberbeckmann S."/>
            <person name="Bunk B."/>
            <person name="Jeske O."/>
            <person name="Meyerdierks A."/>
            <person name="Storesund J.E."/>
            <person name="Kallscheuer N."/>
            <person name="Luecker S."/>
            <person name="Lage O.M."/>
            <person name="Pohl T."/>
            <person name="Merkel B.J."/>
            <person name="Hornburger P."/>
            <person name="Mueller R.-W."/>
            <person name="Bruemmer F."/>
            <person name="Labrenz M."/>
            <person name="Spormann A.M."/>
            <person name="Op den Camp H."/>
            <person name="Overmann J."/>
            <person name="Amann R."/>
            <person name="Jetten M.S.M."/>
            <person name="Mascher T."/>
            <person name="Medema M.H."/>
            <person name="Devos D.P."/>
            <person name="Kaster A.-K."/>
            <person name="Ovreas L."/>
            <person name="Rohde M."/>
            <person name="Galperin M.Y."/>
            <person name="Jogler C."/>
        </authorList>
    </citation>
    <scope>NUCLEOTIDE SEQUENCE [LARGE SCALE GENOMIC DNA]</scope>
    <source>
        <strain evidence="1 2">Spa11</strain>
    </source>
</reference>
<dbReference type="KEGG" id="bmei:Spa11_19300"/>
<dbReference type="AlphaFoldDB" id="A0A518K7F1"/>
<dbReference type="Proteomes" id="UP000316426">
    <property type="component" value="Chromosome"/>
</dbReference>
<organism evidence="1 2">
    <name type="scientific">Botrimarina mediterranea</name>
    <dbReference type="NCBI Taxonomy" id="2528022"/>
    <lineage>
        <taxon>Bacteria</taxon>
        <taxon>Pseudomonadati</taxon>
        <taxon>Planctomycetota</taxon>
        <taxon>Planctomycetia</taxon>
        <taxon>Pirellulales</taxon>
        <taxon>Lacipirellulaceae</taxon>
        <taxon>Botrimarina</taxon>
    </lineage>
</organism>
<evidence type="ECO:0000313" key="1">
    <source>
        <dbReference type="EMBL" id="QDV73731.1"/>
    </source>
</evidence>
<name>A0A518K7F1_9BACT</name>
<proteinExistence type="predicted"/>
<keyword evidence="2" id="KW-1185">Reference proteome</keyword>
<accession>A0A518K7F1</accession>